<dbReference type="InterPro" id="IPR016181">
    <property type="entry name" value="Acyl_CoA_acyltransferase"/>
</dbReference>
<keyword evidence="5 7" id="KW-0071">Autoinducer synthesis</keyword>
<protein>
    <recommendedName>
        <fullName evidence="1 8">Acyl-homoserine-lactone synthase</fullName>
        <ecNumber evidence="1 8">2.3.1.184</ecNumber>
    </recommendedName>
    <alternativeName>
        <fullName evidence="8">Autoinducer synthesis protein</fullName>
    </alternativeName>
</protein>
<evidence type="ECO:0000256" key="5">
    <source>
        <dbReference type="ARBA" id="ARBA00022929"/>
    </source>
</evidence>
<dbReference type="RefSeq" id="WP_179193897.1">
    <property type="nucleotide sequence ID" value="NZ_JOPG01000029.1"/>
</dbReference>
<dbReference type="EMBL" id="LVHD01000008">
    <property type="protein sequence ID" value="OAG78079.1"/>
    <property type="molecule type" value="Genomic_DNA"/>
</dbReference>
<dbReference type="GO" id="GO:0061579">
    <property type="term" value="F:N-acyl homoserine lactone synthase activity"/>
    <property type="evidence" value="ECO:0007669"/>
    <property type="project" value="UniProtKB-UniRule"/>
</dbReference>
<evidence type="ECO:0000256" key="7">
    <source>
        <dbReference type="PROSITE-ProRule" id="PRU00533"/>
    </source>
</evidence>
<organism evidence="9 10">
    <name type="scientific">Acetobacter malorum</name>
    <dbReference type="NCBI Taxonomy" id="178901"/>
    <lineage>
        <taxon>Bacteria</taxon>
        <taxon>Pseudomonadati</taxon>
        <taxon>Pseudomonadota</taxon>
        <taxon>Alphaproteobacteria</taxon>
        <taxon>Acetobacterales</taxon>
        <taxon>Acetobacteraceae</taxon>
        <taxon>Acetobacter</taxon>
    </lineage>
</organism>
<evidence type="ECO:0000256" key="3">
    <source>
        <dbReference type="ARBA" id="ARBA00022679"/>
    </source>
</evidence>
<dbReference type="SUPFAM" id="SSF55729">
    <property type="entry name" value="Acyl-CoA N-acyltransferases (Nat)"/>
    <property type="match status" value="1"/>
</dbReference>
<dbReference type="GO" id="GO:0009372">
    <property type="term" value="P:quorum sensing"/>
    <property type="evidence" value="ECO:0007669"/>
    <property type="project" value="UniProtKB-UniRule"/>
</dbReference>
<evidence type="ECO:0000256" key="2">
    <source>
        <dbReference type="ARBA" id="ARBA00022654"/>
    </source>
</evidence>
<dbReference type="STRING" id="178901.AmDm5_0759"/>
<dbReference type="Gene3D" id="3.40.630.30">
    <property type="match status" value="1"/>
</dbReference>
<dbReference type="Proteomes" id="UP000077349">
    <property type="component" value="Unassembled WGS sequence"/>
</dbReference>
<keyword evidence="3 8" id="KW-0808">Transferase</keyword>
<evidence type="ECO:0000256" key="4">
    <source>
        <dbReference type="ARBA" id="ARBA00022691"/>
    </source>
</evidence>
<evidence type="ECO:0000256" key="1">
    <source>
        <dbReference type="ARBA" id="ARBA00012340"/>
    </source>
</evidence>
<dbReference type="Pfam" id="PF00765">
    <property type="entry name" value="Autoind_synth"/>
    <property type="match status" value="1"/>
</dbReference>
<dbReference type="PRINTS" id="PR01549">
    <property type="entry name" value="AUTOINDCRSYN"/>
</dbReference>
<dbReference type="GO" id="GO:0007165">
    <property type="term" value="P:signal transduction"/>
    <property type="evidence" value="ECO:0007669"/>
    <property type="project" value="TreeGrafter"/>
</dbReference>
<dbReference type="PANTHER" id="PTHR39322:SF1">
    <property type="entry name" value="ISOVALERYL-HOMOSERINE LACTONE SYNTHASE"/>
    <property type="match status" value="1"/>
</dbReference>
<evidence type="ECO:0000313" key="9">
    <source>
        <dbReference type="EMBL" id="OAG78079.1"/>
    </source>
</evidence>
<dbReference type="PROSITE" id="PS00949">
    <property type="entry name" value="AUTOINDUCER_SYNTH_1"/>
    <property type="match status" value="1"/>
</dbReference>
<comment type="catalytic activity">
    <reaction evidence="6 8">
        <text>a fatty acyl-[ACP] + S-adenosyl-L-methionine = an N-acyl-L-homoserine lactone + S-methyl-5'-thioadenosine + holo-[ACP] + H(+)</text>
        <dbReference type="Rhea" id="RHEA:10096"/>
        <dbReference type="Rhea" id="RHEA-COMP:9685"/>
        <dbReference type="Rhea" id="RHEA-COMP:14125"/>
        <dbReference type="ChEBI" id="CHEBI:15378"/>
        <dbReference type="ChEBI" id="CHEBI:17509"/>
        <dbReference type="ChEBI" id="CHEBI:55474"/>
        <dbReference type="ChEBI" id="CHEBI:59789"/>
        <dbReference type="ChEBI" id="CHEBI:64479"/>
        <dbReference type="ChEBI" id="CHEBI:138651"/>
        <dbReference type="EC" id="2.3.1.184"/>
    </reaction>
</comment>
<dbReference type="InterPro" id="IPR018311">
    <property type="entry name" value="Autoind_synth_CS"/>
</dbReference>
<evidence type="ECO:0000256" key="8">
    <source>
        <dbReference type="RuleBase" id="RU361135"/>
    </source>
</evidence>
<gene>
    <name evidence="9" type="ORF">Amal_00696</name>
</gene>
<reference evidence="9 10" key="1">
    <citation type="submission" date="2016-03" db="EMBL/GenBank/DDBJ databases">
        <title>Draft genome sequence of Acetobacter malorum CECT 7742, a strain isolated from strawberry vinegar.</title>
        <authorList>
            <person name="Sainz F."/>
            <person name="Mas A."/>
            <person name="Torija M.J."/>
        </authorList>
    </citation>
    <scope>NUCLEOTIDE SEQUENCE [LARGE SCALE GENOMIC DNA]</scope>
    <source>
        <strain evidence="9 10">CECT 7742</strain>
    </source>
</reference>
<dbReference type="PANTHER" id="PTHR39322">
    <property type="entry name" value="ACYL-HOMOSERINE-LACTONE SYNTHASE"/>
    <property type="match status" value="1"/>
</dbReference>
<dbReference type="EC" id="2.3.1.184" evidence="1 8"/>
<keyword evidence="2 7" id="KW-0673">Quorum sensing</keyword>
<dbReference type="PROSITE" id="PS51187">
    <property type="entry name" value="AUTOINDUCER_SYNTH_2"/>
    <property type="match status" value="1"/>
</dbReference>
<keyword evidence="4 8" id="KW-0949">S-adenosyl-L-methionine</keyword>
<accession>A0A177GCS8</accession>
<name>A0A177GCS8_9PROT</name>
<comment type="similarity">
    <text evidence="7 8">Belongs to the autoinducer synthase family.</text>
</comment>
<evidence type="ECO:0000256" key="6">
    <source>
        <dbReference type="ARBA" id="ARBA00048576"/>
    </source>
</evidence>
<proteinExistence type="inferred from homology"/>
<evidence type="ECO:0000313" key="10">
    <source>
        <dbReference type="Proteomes" id="UP000077349"/>
    </source>
</evidence>
<dbReference type="eggNOG" id="COG3916">
    <property type="taxonomic scope" value="Bacteria"/>
</dbReference>
<dbReference type="PATRIC" id="fig|178901.16.peg.739"/>
<sequence length="192" mass="22544">MIKVFTFSERMKNYRTYENMVRARADVFHTRMNWDVKVEHEREEDEYDRQYNPLYIVVERPDGSHATSIRLLPTTGPTMLRNVFYRFFPNCPDIYGANIWEVTRYCATYRKGDPASYTGELFVKLSEICLDAGIDIVTGVFFKPMYRILMRSGWDPIPVTTSEWDGKPIVLGTFEMSEPRMHDIAHRYALAA</sequence>
<dbReference type="InterPro" id="IPR001690">
    <property type="entry name" value="Autoind_synthase"/>
</dbReference>
<dbReference type="AlphaFoldDB" id="A0A177GCS8"/>
<comment type="caution">
    <text evidence="9">The sequence shown here is derived from an EMBL/GenBank/DDBJ whole genome shotgun (WGS) entry which is preliminary data.</text>
</comment>